<sequence length="34" mass="3686">MSQLSFQQLFTMLVSVAIVAGFCLPLVVDLLNTS</sequence>
<keyword evidence="1" id="KW-0812">Transmembrane</keyword>
<keyword evidence="3" id="KW-1185">Reference proteome</keyword>
<organism evidence="2 3">
    <name type="scientific">Kluyvera cryocrescens</name>
    <name type="common">Kluyvera citrophila</name>
    <dbReference type="NCBI Taxonomy" id="580"/>
    <lineage>
        <taxon>Bacteria</taxon>
        <taxon>Pseudomonadati</taxon>
        <taxon>Pseudomonadota</taxon>
        <taxon>Gammaproteobacteria</taxon>
        <taxon>Enterobacterales</taxon>
        <taxon>Enterobacteriaceae</taxon>
        <taxon>Kluyvera</taxon>
    </lineage>
</organism>
<evidence type="ECO:0000256" key="1">
    <source>
        <dbReference type="SAM" id="Phobius"/>
    </source>
</evidence>
<keyword evidence="1" id="KW-0472">Membrane</keyword>
<reference evidence="2 3" key="1">
    <citation type="submission" date="2019-03" db="EMBL/GenBank/DDBJ databases">
        <authorList>
            <consortium name="Pathogen Informatics"/>
        </authorList>
    </citation>
    <scope>NUCLEOTIDE SEQUENCE [LARGE SCALE GENOMIC DNA]</scope>
    <source>
        <strain evidence="2 3">NCTC12993</strain>
    </source>
</reference>
<name>A0A485AR99_KLUCR</name>
<dbReference type="Proteomes" id="UP000401081">
    <property type="component" value="Unassembled WGS sequence"/>
</dbReference>
<proteinExistence type="predicted"/>
<keyword evidence="1" id="KW-1133">Transmembrane helix</keyword>
<protein>
    <submittedName>
        <fullName evidence="2">Uncharacterized protein</fullName>
    </submittedName>
</protein>
<feature type="transmembrane region" description="Helical" evidence="1">
    <location>
        <begin position="9"/>
        <end position="28"/>
    </location>
</feature>
<gene>
    <name evidence="2" type="ORF">NCTC12993_02214</name>
</gene>
<dbReference type="EMBL" id="CAADJD010000016">
    <property type="protein sequence ID" value="VFS62716.1"/>
    <property type="molecule type" value="Genomic_DNA"/>
</dbReference>
<accession>A0A485AR99</accession>
<dbReference type="AlphaFoldDB" id="A0A485AR99"/>
<evidence type="ECO:0000313" key="2">
    <source>
        <dbReference type="EMBL" id="VFS62716.1"/>
    </source>
</evidence>
<evidence type="ECO:0000313" key="3">
    <source>
        <dbReference type="Proteomes" id="UP000401081"/>
    </source>
</evidence>